<name>A0A1M5UC84_9RHOB</name>
<protein>
    <submittedName>
        <fullName evidence="3">Hpt domain-containing protein</fullName>
    </submittedName>
</protein>
<reference evidence="3 4" key="1">
    <citation type="submission" date="2016-11" db="EMBL/GenBank/DDBJ databases">
        <authorList>
            <person name="Jaros S."/>
            <person name="Januszkiewicz K."/>
            <person name="Wedrychowicz H."/>
        </authorList>
    </citation>
    <scope>NUCLEOTIDE SEQUENCE [LARGE SCALE GENOMIC DNA]</scope>
    <source>
        <strain evidence="3 4">DSM 29431</strain>
    </source>
</reference>
<dbReference type="OrthoDB" id="7867809at2"/>
<dbReference type="InterPro" id="IPR008207">
    <property type="entry name" value="Sig_transdc_His_kin_Hpt_dom"/>
</dbReference>
<proteinExistence type="predicted"/>
<dbReference type="Proteomes" id="UP000184221">
    <property type="component" value="Unassembled WGS sequence"/>
</dbReference>
<dbReference type="Gene3D" id="1.20.120.160">
    <property type="entry name" value="HPT domain"/>
    <property type="match status" value="1"/>
</dbReference>
<dbReference type="AlphaFoldDB" id="A0A1M5UC84"/>
<dbReference type="GO" id="GO:0000160">
    <property type="term" value="P:phosphorelay signal transduction system"/>
    <property type="evidence" value="ECO:0007669"/>
    <property type="project" value="UniProtKB-KW"/>
</dbReference>
<accession>A0A1M5UC84</accession>
<dbReference type="InterPro" id="IPR036641">
    <property type="entry name" value="HPT_dom_sf"/>
</dbReference>
<dbReference type="GO" id="GO:0004672">
    <property type="term" value="F:protein kinase activity"/>
    <property type="evidence" value="ECO:0007669"/>
    <property type="project" value="UniProtKB-ARBA"/>
</dbReference>
<dbReference type="EMBL" id="FQXC01000003">
    <property type="protein sequence ID" value="SHH60632.1"/>
    <property type="molecule type" value="Genomic_DNA"/>
</dbReference>
<dbReference type="InterPro" id="IPR002048">
    <property type="entry name" value="EF_hand_dom"/>
</dbReference>
<evidence type="ECO:0000256" key="1">
    <source>
        <dbReference type="ARBA" id="ARBA00023012"/>
    </source>
</evidence>
<feature type="domain" description="EF-hand" evidence="2">
    <location>
        <begin position="25"/>
        <end position="60"/>
    </location>
</feature>
<dbReference type="Pfam" id="PF01627">
    <property type="entry name" value="Hpt"/>
    <property type="match status" value="1"/>
</dbReference>
<keyword evidence="4" id="KW-1185">Reference proteome</keyword>
<dbReference type="STRING" id="996342.SAMN05443551_2577"/>
<organism evidence="3 4">
    <name type="scientific">Marivita hallyeonensis</name>
    <dbReference type="NCBI Taxonomy" id="996342"/>
    <lineage>
        <taxon>Bacteria</taxon>
        <taxon>Pseudomonadati</taxon>
        <taxon>Pseudomonadota</taxon>
        <taxon>Alphaproteobacteria</taxon>
        <taxon>Rhodobacterales</taxon>
        <taxon>Roseobacteraceae</taxon>
        <taxon>Marivita</taxon>
    </lineage>
</organism>
<sequence>MIDWTRVAELRDEIGAEDFDEVAELFLLEVEDTLNRLDKDGNDIVRTQELLHFLKGSALNLGFRDVSQMCSQGEIDAANGVLSVNAAELRKLYCDSRALFEREMATRFAA</sequence>
<evidence type="ECO:0000313" key="3">
    <source>
        <dbReference type="EMBL" id="SHH60632.1"/>
    </source>
</evidence>
<dbReference type="PROSITE" id="PS50222">
    <property type="entry name" value="EF_HAND_2"/>
    <property type="match status" value="1"/>
</dbReference>
<dbReference type="RefSeq" id="WP_072778011.1">
    <property type="nucleotide sequence ID" value="NZ_FQXC01000003.1"/>
</dbReference>
<dbReference type="SUPFAM" id="SSF47226">
    <property type="entry name" value="Histidine-containing phosphotransfer domain, HPT domain"/>
    <property type="match status" value="1"/>
</dbReference>
<dbReference type="GO" id="GO:0005509">
    <property type="term" value="F:calcium ion binding"/>
    <property type="evidence" value="ECO:0007669"/>
    <property type="project" value="InterPro"/>
</dbReference>
<gene>
    <name evidence="3" type="ORF">SAMN05443551_2577</name>
</gene>
<keyword evidence="1" id="KW-0902">Two-component regulatory system</keyword>
<evidence type="ECO:0000259" key="2">
    <source>
        <dbReference type="PROSITE" id="PS50222"/>
    </source>
</evidence>
<evidence type="ECO:0000313" key="4">
    <source>
        <dbReference type="Proteomes" id="UP000184221"/>
    </source>
</evidence>